<dbReference type="Pfam" id="PF00646">
    <property type="entry name" value="F-box"/>
    <property type="match status" value="1"/>
</dbReference>
<dbReference type="InterPro" id="IPR036047">
    <property type="entry name" value="F-box-like_dom_sf"/>
</dbReference>
<dbReference type="PROSITE" id="PS50181">
    <property type="entry name" value="FBOX"/>
    <property type="match status" value="1"/>
</dbReference>
<evidence type="ECO:0000313" key="3">
    <source>
        <dbReference type="EMBL" id="KAK6542123.1"/>
    </source>
</evidence>
<gene>
    <name evidence="3" type="ORF">TWF694_007890</name>
</gene>
<accession>A0AAV9XJ61</accession>
<evidence type="ECO:0000256" key="1">
    <source>
        <dbReference type="SAM" id="MobiDB-lite"/>
    </source>
</evidence>
<feature type="region of interest" description="Disordered" evidence="1">
    <location>
        <begin position="230"/>
        <end position="269"/>
    </location>
</feature>
<comment type="caution">
    <text evidence="3">The sequence shown here is derived from an EMBL/GenBank/DDBJ whole genome shotgun (WGS) entry which is preliminary data.</text>
</comment>
<dbReference type="EMBL" id="JAVHJO010000003">
    <property type="protein sequence ID" value="KAK6542123.1"/>
    <property type="molecule type" value="Genomic_DNA"/>
</dbReference>
<feature type="compositionally biased region" description="Polar residues" evidence="1">
    <location>
        <begin position="235"/>
        <end position="248"/>
    </location>
</feature>
<dbReference type="SUPFAM" id="SSF81383">
    <property type="entry name" value="F-box domain"/>
    <property type="match status" value="1"/>
</dbReference>
<name>A0AAV9XJ61_9PEZI</name>
<keyword evidence="4" id="KW-1185">Reference proteome</keyword>
<reference evidence="3 4" key="1">
    <citation type="submission" date="2019-10" db="EMBL/GenBank/DDBJ databases">
        <authorList>
            <person name="Palmer J.M."/>
        </authorList>
    </citation>
    <scope>NUCLEOTIDE SEQUENCE [LARGE SCALE GENOMIC DNA]</scope>
    <source>
        <strain evidence="3 4">TWF694</strain>
    </source>
</reference>
<dbReference type="CDD" id="cd09917">
    <property type="entry name" value="F-box_SF"/>
    <property type="match status" value="1"/>
</dbReference>
<feature type="compositionally biased region" description="Basic and acidic residues" evidence="1">
    <location>
        <begin position="253"/>
        <end position="262"/>
    </location>
</feature>
<dbReference type="Proteomes" id="UP001365542">
    <property type="component" value="Unassembled WGS sequence"/>
</dbReference>
<feature type="domain" description="F-box" evidence="2">
    <location>
        <begin position="27"/>
        <end position="73"/>
    </location>
</feature>
<proteinExistence type="predicted"/>
<evidence type="ECO:0000259" key="2">
    <source>
        <dbReference type="PROSITE" id="PS50181"/>
    </source>
</evidence>
<sequence>MLDRLLRKLQIHDSNISRQDDNNIHQDAQFLHLPADILNLILEYLSYRDLIALSLSTKTLRYLSPTENRSQDLHKEEAACCNRIHQRFLSPPPPKSRVFTLPSPPLQCPYCTHPLCPPSCPTALFLDSRTGAFYPSQLYPIHLAILKSSKTPPKSLLKNGGIPPGRFGYSTIWCQHHRCPRDLFTNRNTSSGAKRFLDDYSRTSTSKWALVHHSKSLGYWLHPRWRVGHKPPSKPTNSSLRGTTTTPIITDDSENKERKKGGDSSGEDLIPVHEKIDYTTYCLHCFQFV</sequence>
<dbReference type="InterPro" id="IPR001810">
    <property type="entry name" value="F-box_dom"/>
</dbReference>
<dbReference type="AlphaFoldDB" id="A0AAV9XJ61"/>
<organism evidence="3 4">
    <name type="scientific">Orbilia ellipsospora</name>
    <dbReference type="NCBI Taxonomy" id="2528407"/>
    <lineage>
        <taxon>Eukaryota</taxon>
        <taxon>Fungi</taxon>
        <taxon>Dikarya</taxon>
        <taxon>Ascomycota</taxon>
        <taxon>Pezizomycotina</taxon>
        <taxon>Orbiliomycetes</taxon>
        <taxon>Orbiliales</taxon>
        <taxon>Orbiliaceae</taxon>
        <taxon>Orbilia</taxon>
    </lineage>
</organism>
<evidence type="ECO:0000313" key="4">
    <source>
        <dbReference type="Proteomes" id="UP001365542"/>
    </source>
</evidence>
<protein>
    <recommendedName>
        <fullName evidence="2">F-box domain-containing protein</fullName>
    </recommendedName>
</protein>